<dbReference type="EMBL" id="BAABBN010000007">
    <property type="protein sequence ID" value="GAA3927583.1"/>
    <property type="molecule type" value="Genomic_DNA"/>
</dbReference>
<gene>
    <name evidence="3" type="ORF">GCM10022277_24930</name>
</gene>
<evidence type="ECO:0000256" key="1">
    <source>
        <dbReference type="PROSITE-ProRule" id="PRU00169"/>
    </source>
</evidence>
<keyword evidence="4" id="KW-1185">Reference proteome</keyword>
<evidence type="ECO:0000259" key="2">
    <source>
        <dbReference type="PROSITE" id="PS50110"/>
    </source>
</evidence>
<evidence type="ECO:0000313" key="4">
    <source>
        <dbReference type="Proteomes" id="UP001501565"/>
    </source>
</evidence>
<feature type="domain" description="Response regulatory" evidence="2">
    <location>
        <begin position="19"/>
        <end position="131"/>
    </location>
</feature>
<dbReference type="PANTHER" id="PTHR43228">
    <property type="entry name" value="TWO-COMPONENT RESPONSE REGULATOR"/>
    <property type="match status" value="1"/>
</dbReference>
<dbReference type="RefSeq" id="WP_344798861.1">
    <property type="nucleotide sequence ID" value="NZ_BAABBN010000007.1"/>
</dbReference>
<organism evidence="3 4">
    <name type="scientific">Litoribacillus peritrichatus</name>
    <dbReference type="NCBI Taxonomy" id="718191"/>
    <lineage>
        <taxon>Bacteria</taxon>
        <taxon>Pseudomonadati</taxon>
        <taxon>Pseudomonadota</taxon>
        <taxon>Gammaproteobacteria</taxon>
        <taxon>Oceanospirillales</taxon>
        <taxon>Oceanospirillaceae</taxon>
        <taxon>Litoribacillus</taxon>
    </lineage>
</organism>
<dbReference type="PANTHER" id="PTHR43228:SF1">
    <property type="entry name" value="TWO-COMPONENT RESPONSE REGULATOR ARR22"/>
    <property type="match status" value="1"/>
</dbReference>
<dbReference type="SMART" id="SM00448">
    <property type="entry name" value="REC"/>
    <property type="match status" value="1"/>
</dbReference>
<dbReference type="InterPro" id="IPR011006">
    <property type="entry name" value="CheY-like_superfamily"/>
</dbReference>
<keyword evidence="1" id="KW-0597">Phosphoprotein</keyword>
<dbReference type="Gene3D" id="3.40.50.2300">
    <property type="match status" value="1"/>
</dbReference>
<dbReference type="PROSITE" id="PS50110">
    <property type="entry name" value="RESPONSE_REGULATORY"/>
    <property type="match status" value="1"/>
</dbReference>
<dbReference type="Proteomes" id="UP001501565">
    <property type="component" value="Unassembled WGS sequence"/>
</dbReference>
<dbReference type="Pfam" id="PF00072">
    <property type="entry name" value="Response_reg"/>
    <property type="match status" value="1"/>
</dbReference>
<dbReference type="InterPro" id="IPR052048">
    <property type="entry name" value="ST_Response_Regulator"/>
</dbReference>
<dbReference type="InterPro" id="IPR001789">
    <property type="entry name" value="Sig_transdc_resp-reg_receiver"/>
</dbReference>
<proteinExistence type="predicted"/>
<protein>
    <recommendedName>
        <fullName evidence="2">Response regulatory domain-containing protein</fullName>
    </recommendedName>
</protein>
<dbReference type="SUPFAM" id="SSF52172">
    <property type="entry name" value="CheY-like"/>
    <property type="match status" value="1"/>
</dbReference>
<comment type="caution">
    <text evidence="3">The sequence shown here is derived from an EMBL/GenBank/DDBJ whole genome shotgun (WGS) entry which is preliminary data.</text>
</comment>
<reference evidence="4" key="1">
    <citation type="journal article" date="2019" name="Int. J. Syst. Evol. Microbiol.">
        <title>The Global Catalogue of Microorganisms (GCM) 10K type strain sequencing project: providing services to taxonomists for standard genome sequencing and annotation.</title>
        <authorList>
            <consortium name="The Broad Institute Genomics Platform"/>
            <consortium name="The Broad Institute Genome Sequencing Center for Infectious Disease"/>
            <person name="Wu L."/>
            <person name="Ma J."/>
        </authorList>
    </citation>
    <scope>NUCLEOTIDE SEQUENCE [LARGE SCALE GENOMIC DNA]</scope>
    <source>
        <strain evidence="4">JCM 17551</strain>
    </source>
</reference>
<feature type="modified residue" description="4-aspartylphosphate" evidence="1">
    <location>
        <position position="70"/>
    </location>
</feature>
<sequence>MPTSRSSSSSAKSLYYGKKVLVVDDSNIPRAILKAMIEAICGSIEVYEARDGNEAIRMMKLYQPDLVTLDEEMPNRNGLDAVPEMLKESPNSRIVLITCHQEDAVKVRVKELGIEYLSKPITEAKVIGMLR</sequence>
<evidence type="ECO:0000313" key="3">
    <source>
        <dbReference type="EMBL" id="GAA3927583.1"/>
    </source>
</evidence>
<name>A0ABP7MPJ7_9GAMM</name>
<accession>A0ABP7MPJ7</accession>